<dbReference type="OrthoDB" id="9790760at2"/>
<keyword evidence="5 8" id="KW-1133">Transmembrane helix</keyword>
<keyword evidence="2" id="KW-1003">Cell membrane</keyword>
<evidence type="ECO:0000313" key="11">
    <source>
        <dbReference type="Proteomes" id="UP000650511"/>
    </source>
</evidence>
<keyword evidence="6 8" id="KW-0472">Membrane</keyword>
<dbReference type="InterPro" id="IPR034746">
    <property type="entry name" value="POTRA"/>
</dbReference>
<dbReference type="Pfam" id="PF08478">
    <property type="entry name" value="POTRA_1"/>
    <property type="match status" value="1"/>
</dbReference>
<dbReference type="Proteomes" id="UP000650511">
    <property type="component" value="Unassembled WGS sequence"/>
</dbReference>
<evidence type="ECO:0000256" key="1">
    <source>
        <dbReference type="ARBA" id="ARBA00004370"/>
    </source>
</evidence>
<dbReference type="PANTHER" id="PTHR37820">
    <property type="entry name" value="CELL DIVISION PROTEIN DIVIB"/>
    <property type="match status" value="1"/>
</dbReference>
<reference evidence="10" key="2">
    <citation type="submission" date="2020-09" db="EMBL/GenBank/DDBJ databases">
        <authorList>
            <person name="Sun Q."/>
            <person name="Zhou Y."/>
        </authorList>
    </citation>
    <scope>NUCLEOTIDE SEQUENCE</scope>
    <source>
        <strain evidence="10">CGMCC 1.14988</strain>
    </source>
</reference>
<keyword evidence="11" id="KW-1185">Reference proteome</keyword>
<comment type="subcellular location">
    <subcellularLocation>
        <location evidence="1">Membrane</location>
    </subcellularLocation>
</comment>
<dbReference type="InterPro" id="IPR013685">
    <property type="entry name" value="POTRA_FtsQ_type"/>
</dbReference>
<evidence type="ECO:0000313" key="10">
    <source>
        <dbReference type="EMBL" id="GGI04333.1"/>
    </source>
</evidence>
<gene>
    <name evidence="10" type="ORF">GCM10011354_08570</name>
</gene>
<reference evidence="10" key="1">
    <citation type="journal article" date="2014" name="Int. J. Syst. Evol. Microbiol.">
        <title>Complete genome sequence of Corynebacterium casei LMG S-19264T (=DSM 44701T), isolated from a smear-ripened cheese.</title>
        <authorList>
            <consortium name="US DOE Joint Genome Institute (JGI-PGF)"/>
            <person name="Walter F."/>
            <person name="Albersmeier A."/>
            <person name="Kalinowski J."/>
            <person name="Ruckert C."/>
        </authorList>
    </citation>
    <scope>NUCLEOTIDE SEQUENCE</scope>
    <source>
        <strain evidence="10">CGMCC 1.14988</strain>
    </source>
</reference>
<sequence length="249" mass="26950">MIDERIAERRRQVREQRRRSRLRRTVATMLGVLVVVALVLVERSDLVGLEEVRVVGAERLGEQRVLEAADLALGTSTLRLGLADAEQRVEALPLVRDAEARRLDPLTVQIAVVEREPVLVARGDGQEVLLDREGVVIAQGSLDGLAVVELPGAPPAPGERTDADAALANAHQAWRGLSGPLRAEVVRYVAGSADDLRLRLASGTEVRFGRAERMDEKVRALGAVLEDLDGTEVASIDVRAPSRPVVTPP</sequence>
<keyword evidence="7" id="KW-0131">Cell cycle</keyword>
<evidence type="ECO:0000256" key="6">
    <source>
        <dbReference type="ARBA" id="ARBA00023136"/>
    </source>
</evidence>
<dbReference type="InterPro" id="IPR005548">
    <property type="entry name" value="Cell_div_FtsQ/DivIB_C"/>
</dbReference>
<dbReference type="GO" id="GO:0005886">
    <property type="term" value="C:plasma membrane"/>
    <property type="evidence" value="ECO:0007669"/>
    <property type="project" value="TreeGrafter"/>
</dbReference>
<feature type="transmembrane region" description="Helical" evidence="8">
    <location>
        <begin position="21"/>
        <end position="41"/>
    </location>
</feature>
<dbReference type="GO" id="GO:0051301">
    <property type="term" value="P:cell division"/>
    <property type="evidence" value="ECO:0007669"/>
    <property type="project" value="UniProtKB-KW"/>
</dbReference>
<evidence type="ECO:0000256" key="7">
    <source>
        <dbReference type="ARBA" id="ARBA00023306"/>
    </source>
</evidence>
<evidence type="ECO:0000259" key="9">
    <source>
        <dbReference type="PROSITE" id="PS51779"/>
    </source>
</evidence>
<evidence type="ECO:0000256" key="5">
    <source>
        <dbReference type="ARBA" id="ARBA00022989"/>
    </source>
</evidence>
<evidence type="ECO:0000256" key="2">
    <source>
        <dbReference type="ARBA" id="ARBA00022475"/>
    </source>
</evidence>
<comment type="caution">
    <text evidence="10">The sequence shown here is derived from an EMBL/GenBank/DDBJ whole genome shotgun (WGS) entry which is preliminary data.</text>
</comment>
<name>A0A8J3EWS8_9ACTN</name>
<organism evidence="10 11">
    <name type="scientific">Egicoccus halophilus</name>
    <dbReference type="NCBI Taxonomy" id="1670830"/>
    <lineage>
        <taxon>Bacteria</taxon>
        <taxon>Bacillati</taxon>
        <taxon>Actinomycetota</taxon>
        <taxon>Nitriliruptoria</taxon>
        <taxon>Egicoccales</taxon>
        <taxon>Egicoccaceae</taxon>
        <taxon>Egicoccus</taxon>
    </lineage>
</organism>
<evidence type="ECO:0000256" key="4">
    <source>
        <dbReference type="ARBA" id="ARBA00022692"/>
    </source>
</evidence>
<dbReference type="Gene3D" id="3.10.20.310">
    <property type="entry name" value="membrane protein fhac"/>
    <property type="match status" value="1"/>
</dbReference>
<dbReference type="PROSITE" id="PS51779">
    <property type="entry name" value="POTRA"/>
    <property type="match status" value="1"/>
</dbReference>
<dbReference type="EMBL" id="BMHA01000003">
    <property type="protein sequence ID" value="GGI04333.1"/>
    <property type="molecule type" value="Genomic_DNA"/>
</dbReference>
<dbReference type="RefSeq" id="WP_130649590.1">
    <property type="nucleotide sequence ID" value="NZ_BMHA01000003.1"/>
</dbReference>
<proteinExistence type="predicted"/>
<dbReference type="AlphaFoldDB" id="A0A8J3EWS8"/>
<evidence type="ECO:0000256" key="3">
    <source>
        <dbReference type="ARBA" id="ARBA00022618"/>
    </source>
</evidence>
<accession>A0A8J3EWS8</accession>
<protein>
    <recommendedName>
        <fullName evidence="9">POTRA domain-containing protein</fullName>
    </recommendedName>
</protein>
<feature type="domain" description="POTRA" evidence="9">
    <location>
        <begin position="47"/>
        <end position="115"/>
    </location>
</feature>
<evidence type="ECO:0000256" key="8">
    <source>
        <dbReference type="SAM" id="Phobius"/>
    </source>
</evidence>
<dbReference type="Pfam" id="PF03799">
    <property type="entry name" value="FtsQ_DivIB_C"/>
    <property type="match status" value="1"/>
</dbReference>
<dbReference type="PANTHER" id="PTHR37820:SF1">
    <property type="entry name" value="CELL DIVISION PROTEIN FTSQ"/>
    <property type="match status" value="1"/>
</dbReference>
<keyword evidence="4 8" id="KW-0812">Transmembrane</keyword>
<dbReference type="InterPro" id="IPR050487">
    <property type="entry name" value="FtsQ_DivIB"/>
</dbReference>
<keyword evidence="3" id="KW-0132">Cell division</keyword>